<keyword evidence="1 4" id="KW-0349">Heme</keyword>
<dbReference type="InterPro" id="IPR009056">
    <property type="entry name" value="Cyt_c-like_dom"/>
</dbReference>
<dbReference type="PROSITE" id="PS51007">
    <property type="entry name" value="CYTC"/>
    <property type="match status" value="1"/>
</dbReference>
<gene>
    <name evidence="6" type="ORF">D9R08_13745</name>
</gene>
<sequence>MGRLILSCALAGCLAIGMFWLLTAPERSDAALLSGLEGDARRGEAVFWAGGCASCHAAQEATGDDRLVLSGGRAFASDFGTFIAPNISPHPEAGIGGWSDLAFVDAMRNGVSPDGRHYYPAFPYTAYRLATVQDMLDLRAFIDTLPPSAQPSLPHEVGFPFSIRRLVGVWKRLHMPDGYAVSGPLDPVAERGRYLSEALAHCAECHTPRNRLGGLDRDLWMAGAPNPNGEGRIPGITPDRLSWSEADIAAYLRDGFTPDFDSAGGHMADVIRNLAMLEDADRAAIAAYLKALPESE</sequence>
<dbReference type="Pfam" id="PF00034">
    <property type="entry name" value="Cytochrom_C"/>
    <property type="match status" value="2"/>
</dbReference>
<dbReference type="PANTHER" id="PTHR35008:SF8">
    <property type="entry name" value="ALCOHOL DEHYDROGENASE CYTOCHROME C SUBUNIT"/>
    <property type="match status" value="1"/>
</dbReference>
<accession>A0A3L9Y5J3</accession>
<keyword evidence="2 4" id="KW-0479">Metal-binding</keyword>
<dbReference type="GO" id="GO:0046872">
    <property type="term" value="F:metal ion binding"/>
    <property type="evidence" value="ECO:0007669"/>
    <property type="project" value="UniProtKB-KW"/>
</dbReference>
<evidence type="ECO:0000256" key="4">
    <source>
        <dbReference type="PROSITE-ProRule" id="PRU00433"/>
    </source>
</evidence>
<dbReference type="Proteomes" id="UP000281343">
    <property type="component" value="Unassembled WGS sequence"/>
</dbReference>
<dbReference type="PANTHER" id="PTHR35008">
    <property type="entry name" value="BLL4482 PROTEIN-RELATED"/>
    <property type="match status" value="1"/>
</dbReference>
<reference evidence="6 7" key="1">
    <citation type="submission" date="2018-10" db="EMBL/GenBank/DDBJ databases">
        <authorList>
            <person name="Jung H.S."/>
            <person name="Jeon C.O."/>
        </authorList>
    </citation>
    <scope>NUCLEOTIDE SEQUENCE [LARGE SCALE GENOMIC DNA]</scope>
    <source>
        <strain evidence="6 7">MA-7-27</strain>
    </source>
</reference>
<dbReference type="InterPro" id="IPR051459">
    <property type="entry name" value="Cytochrome_c-type_DH"/>
</dbReference>
<dbReference type="GO" id="GO:0020037">
    <property type="term" value="F:heme binding"/>
    <property type="evidence" value="ECO:0007669"/>
    <property type="project" value="InterPro"/>
</dbReference>
<dbReference type="GO" id="GO:0009055">
    <property type="term" value="F:electron transfer activity"/>
    <property type="evidence" value="ECO:0007669"/>
    <property type="project" value="InterPro"/>
</dbReference>
<name>A0A3L9Y5J3_9RHOB</name>
<evidence type="ECO:0000313" key="7">
    <source>
        <dbReference type="Proteomes" id="UP000281343"/>
    </source>
</evidence>
<proteinExistence type="predicted"/>
<keyword evidence="6" id="KW-0808">Transferase</keyword>
<evidence type="ECO:0000256" key="3">
    <source>
        <dbReference type="ARBA" id="ARBA00023004"/>
    </source>
</evidence>
<feature type="domain" description="Cytochrome c" evidence="5">
    <location>
        <begin position="38"/>
        <end position="293"/>
    </location>
</feature>
<dbReference type="EMBL" id="RCNT01000007">
    <property type="protein sequence ID" value="RMA41593.1"/>
    <property type="molecule type" value="Genomic_DNA"/>
</dbReference>
<evidence type="ECO:0000256" key="2">
    <source>
        <dbReference type="ARBA" id="ARBA00022723"/>
    </source>
</evidence>
<comment type="caution">
    <text evidence="6">The sequence shown here is derived from an EMBL/GenBank/DDBJ whole genome shotgun (WGS) entry which is preliminary data.</text>
</comment>
<dbReference type="InterPro" id="IPR036909">
    <property type="entry name" value="Cyt_c-like_dom_sf"/>
</dbReference>
<dbReference type="Gene3D" id="1.10.760.10">
    <property type="entry name" value="Cytochrome c-like domain"/>
    <property type="match status" value="2"/>
</dbReference>
<dbReference type="OrthoDB" id="9811281at2"/>
<dbReference type="GO" id="GO:0016301">
    <property type="term" value="F:kinase activity"/>
    <property type="evidence" value="ECO:0007669"/>
    <property type="project" value="UniProtKB-KW"/>
</dbReference>
<dbReference type="RefSeq" id="WP_121898849.1">
    <property type="nucleotide sequence ID" value="NZ_RCNT01000007.1"/>
</dbReference>
<dbReference type="SUPFAM" id="SSF46626">
    <property type="entry name" value="Cytochrome c"/>
    <property type="match status" value="2"/>
</dbReference>
<keyword evidence="6" id="KW-0418">Kinase</keyword>
<dbReference type="AlphaFoldDB" id="A0A3L9Y5J3"/>
<keyword evidence="3 4" id="KW-0408">Iron</keyword>
<organism evidence="6 7">
    <name type="scientific">Rhodophyticola porphyridii</name>
    <dbReference type="NCBI Taxonomy" id="1852017"/>
    <lineage>
        <taxon>Bacteria</taxon>
        <taxon>Pseudomonadati</taxon>
        <taxon>Pseudomonadota</taxon>
        <taxon>Alphaproteobacteria</taxon>
        <taxon>Rhodobacterales</taxon>
        <taxon>Roseobacteraceae</taxon>
        <taxon>Rhodophyticola</taxon>
    </lineage>
</organism>
<evidence type="ECO:0000313" key="6">
    <source>
        <dbReference type="EMBL" id="RMA41593.1"/>
    </source>
</evidence>
<keyword evidence="7" id="KW-1185">Reference proteome</keyword>
<evidence type="ECO:0000259" key="5">
    <source>
        <dbReference type="PROSITE" id="PS51007"/>
    </source>
</evidence>
<protein>
    <submittedName>
        <fullName evidence="6">Diacylglycerol kinase</fullName>
    </submittedName>
</protein>
<evidence type="ECO:0000256" key="1">
    <source>
        <dbReference type="ARBA" id="ARBA00022617"/>
    </source>
</evidence>